<proteinExistence type="predicted"/>
<accession>A0A0A9FIZ1</accession>
<reference evidence="1" key="1">
    <citation type="submission" date="2014-09" db="EMBL/GenBank/DDBJ databases">
        <authorList>
            <person name="Magalhaes I.L.F."/>
            <person name="Oliveira U."/>
            <person name="Santos F.R."/>
            <person name="Vidigal T.H.D.A."/>
            <person name="Brescovit A.D."/>
            <person name="Santos A.J."/>
        </authorList>
    </citation>
    <scope>NUCLEOTIDE SEQUENCE</scope>
    <source>
        <tissue evidence="1">Shoot tissue taken approximately 20 cm above the soil surface</tissue>
    </source>
</reference>
<dbReference type="EMBL" id="GBRH01186712">
    <property type="protein sequence ID" value="JAE11184.1"/>
    <property type="molecule type" value="Transcribed_RNA"/>
</dbReference>
<organism evidence="1">
    <name type="scientific">Arundo donax</name>
    <name type="common">Giant reed</name>
    <name type="synonym">Donax arundinaceus</name>
    <dbReference type="NCBI Taxonomy" id="35708"/>
    <lineage>
        <taxon>Eukaryota</taxon>
        <taxon>Viridiplantae</taxon>
        <taxon>Streptophyta</taxon>
        <taxon>Embryophyta</taxon>
        <taxon>Tracheophyta</taxon>
        <taxon>Spermatophyta</taxon>
        <taxon>Magnoliopsida</taxon>
        <taxon>Liliopsida</taxon>
        <taxon>Poales</taxon>
        <taxon>Poaceae</taxon>
        <taxon>PACMAD clade</taxon>
        <taxon>Arundinoideae</taxon>
        <taxon>Arundineae</taxon>
        <taxon>Arundo</taxon>
    </lineage>
</organism>
<protein>
    <submittedName>
        <fullName evidence="1">Uncharacterized protein</fullName>
    </submittedName>
</protein>
<reference evidence="1" key="2">
    <citation type="journal article" date="2015" name="Data Brief">
        <title>Shoot transcriptome of the giant reed, Arundo donax.</title>
        <authorList>
            <person name="Barrero R.A."/>
            <person name="Guerrero F.D."/>
            <person name="Moolhuijzen P."/>
            <person name="Goolsby J.A."/>
            <person name="Tidwell J."/>
            <person name="Bellgard S.E."/>
            <person name="Bellgard M.I."/>
        </authorList>
    </citation>
    <scope>NUCLEOTIDE SEQUENCE</scope>
    <source>
        <tissue evidence="1">Shoot tissue taken approximately 20 cm above the soil surface</tissue>
    </source>
</reference>
<sequence>MNRYLSRHAYKIEGEMFPYIEARNQCYKTPYGNLLTFT</sequence>
<name>A0A0A9FIZ1_ARUDO</name>
<evidence type="ECO:0000313" key="1">
    <source>
        <dbReference type="EMBL" id="JAE11184.1"/>
    </source>
</evidence>
<dbReference type="AlphaFoldDB" id="A0A0A9FIZ1"/>